<gene>
    <name evidence="1" type="ORF">FSP39_009127</name>
</gene>
<name>A0AA89C6Y2_PINIB</name>
<dbReference type="PANTHER" id="PTHR21301">
    <property type="entry name" value="REVERSE TRANSCRIPTASE"/>
    <property type="match status" value="1"/>
</dbReference>
<comment type="caution">
    <text evidence="1">The sequence shown here is derived from an EMBL/GenBank/DDBJ whole genome shotgun (WGS) entry which is preliminary data.</text>
</comment>
<dbReference type="AlphaFoldDB" id="A0AA89C6Y2"/>
<dbReference type="Proteomes" id="UP001186944">
    <property type="component" value="Unassembled WGS sequence"/>
</dbReference>
<evidence type="ECO:0000313" key="2">
    <source>
        <dbReference type="Proteomes" id="UP001186944"/>
    </source>
</evidence>
<sequence>MTPLKYKLLRTLSVDQLFLLIRTTQSLKLSIDNPDFDKYKIEINPLELTLNKFKVANTETPITMKACVLLLVILPIVLSAPDKRWLVSLQQIEQEISHLITPDQTEAGCETGCKALISGLGEILCPTACHSRKRENDENLLAGLSLHSIEQQISHLITPEQTEAGCETGCKALISGLGTILCPSACSTYIDDVLSINNPKFADYLSSIYPSELEVKETTETNNSASYLDIMLSYDTDGHMNTSLYDKRDDFNFSITNFPFLSSNIPSSPAYGVFISQLIRYARASTKYTDFVLRARRLSDKLLSQGYVCDRLTSSLRKFYGRYGELVIHYDVPLSRMVDDILSYTI</sequence>
<reference evidence="1" key="1">
    <citation type="submission" date="2019-08" db="EMBL/GenBank/DDBJ databases">
        <title>The improved chromosome-level genome for the pearl oyster Pinctada fucata martensii using PacBio sequencing and Hi-C.</title>
        <authorList>
            <person name="Zheng Z."/>
        </authorList>
    </citation>
    <scope>NUCLEOTIDE SEQUENCE</scope>
    <source>
        <strain evidence="1">ZZ-2019</strain>
        <tissue evidence="1">Adductor muscle</tissue>
    </source>
</reference>
<accession>A0AA89C6Y2</accession>
<protein>
    <submittedName>
        <fullName evidence="1">Uncharacterized protein</fullName>
    </submittedName>
</protein>
<evidence type="ECO:0000313" key="1">
    <source>
        <dbReference type="EMBL" id="KAK3097380.1"/>
    </source>
</evidence>
<dbReference type="PANTHER" id="PTHR21301:SF10">
    <property type="entry name" value="REVERSE TRANSCRIPTASE DOMAIN-CONTAINING PROTEIN"/>
    <property type="match status" value="1"/>
</dbReference>
<proteinExistence type="predicted"/>
<organism evidence="1 2">
    <name type="scientific">Pinctada imbricata</name>
    <name type="common">Atlantic pearl-oyster</name>
    <name type="synonym">Pinctada martensii</name>
    <dbReference type="NCBI Taxonomy" id="66713"/>
    <lineage>
        <taxon>Eukaryota</taxon>
        <taxon>Metazoa</taxon>
        <taxon>Spiralia</taxon>
        <taxon>Lophotrochozoa</taxon>
        <taxon>Mollusca</taxon>
        <taxon>Bivalvia</taxon>
        <taxon>Autobranchia</taxon>
        <taxon>Pteriomorphia</taxon>
        <taxon>Pterioida</taxon>
        <taxon>Pterioidea</taxon>
        <taxon>Pteriidae</taxon>
        <taxon>Pinctada</taxon>
    </lineage>
</organism>
<keyword evidence="2" id="KW-1185">Reference proteome</keyword>
<dbReference type="EMBL" id="VSWD01000007">
    <property type="protein sequence ID" value="KAK3097380.1"/>
    <property type="molecule type" value="Genomic_DNA"/>
</dbReference>